<evidence type="ECO:0000256" key="1">
    <source>
        <dbReference type="ARBA" id="ARBA00023015"/>
    </source>
</evidence>
<keyword evidence="3" id="KW-0804">Transcription</keyword>
<evidence type="ECO:0000313" key="6">
    <source>
        <dbReference type="Proteomes" id="UP000183812"/>
    </source>
</evidence>
<reference evidence="5 6" key="1">
    <citation type="submission" date="2016-10" db="EMBL/GenBank/DDBJ databases">
        <authorList>
            <person name="de Groot N.N."/>
        </authorList>
    </citation>
    <scope>NUCLEOTIDE SEQUENCE [LARGE SCALE GENOMIC DNA]</scope>
    <source>
        <strain evidence="6">DSM 938 / 37b4</strain>
    </source>
</reference>
<dbReference type="GO" id="GO:0003700">
    <property type="term" value="F:DNA-binding transcription factor activity"/>
    <property type="evidence" value="ECO:0007669"/>
    <property type="project" value="InterPro"/>
</dbReference>
<dbReference type="Gene3D" id="1.10.10.60">
    <property type="entry name" value="Homeodomain-like"/>
    <property type="match status" value="1"/>
</dbReference>
<dbReference type="SMART" id="SM00342">
    <property type="entry name" value="HTH_ARAC"/>
    <property type="match status" value="1"/>
</dbReference>
<name>A0A1G7SJS7_RHOCA</name>
<evidence type="ECO:0000256" key="2">
    <source>
        <dbReference type="ARBA" id="ARBA00023125"/>
    </source>
</evidence>
<keyword evidence="1" id="KW-0805">Transcription regulation</keyword>
<dbReference type="PROSITE" id="PS01124">
    <property type="entry name" value="HTH_ARAC_FAMILY_2"/>
    <property type="match status" value="1"/>
</dbReference>
<evidence type="ECO:0000259" key="4">
    <source>
        <dbReference type="PROSITE" id="PS01124"/>
    </source>
</evidence>
<dbReference type="InterPro" id="IPR050204">
    <property type="entry name" value="AraC_XylS_family_regulators"/>
</dbReference>
<keyword evidence="2" id="KW-0238">DNA-binding</keyword>
<accession>A0A1G7SJS7</accession>
<feature type="domain" description="HTH araC/xylS-type" evidence="4">
    <location>
        <begin position="163"/>
        <end position="261"/>
    </location>
</feature>
<gene>
    <name evidence="5" type="ORF">SAMN04244550_03630</name>
</gene>
<dbReference type="RefSeq" id="WP_074556204.1">
    <property type="nucleotide sequence ID" value="NZ_CP119563.1"/>
</dbReference>
<protein>
    <submittedName>
        <fullName evidence="5">AraC family transcriptional regulator</fullName>
    </submittedName>
</protein>
<evidence type="ECO:0000256" key="3">
    <source>
        <dbReference type="ARBA" id="ARBA00023163"/>
    </source>
</evidence>
<dbReference type="InterPro" id="IPR018060">
    <property type="entry name" value="HTH_AraC"/>
</dbReference>
<evidence type="ECO:0000313" key="5">
    <source>
        <dbReference type="EMBL" id="SDG23317.1"/>
    </source>
</evidence>
<proteinExistence type="predicted"/>
<organism evidence="5 6">
    <name type="scientific">Rhodobacter capsulatus</name>
    <name type="common">Rhodopseudomonas capsulata</name>
    <dbReference type="NCBI Taxonomy" id="1061"/>
    <lineage>
        <taxon>Bacteria</taxon>
        <taxon>Pseudomonadati</taxon>
        <taxon>Pseudomonadota</taxon>
        <taxon>Alphaproteobacteria</taxon>
        <taxon>Rhodobacterales</taxon>
        <taxon>Rhodobacter group</taxon>
        <taxon>Rhodobacter</taxon>
    </lineage>
</organism>
<dbReference type="SUPFAM" id="SSF46689">
    <property type="entry name" value="Homeodomain-like"/>
    <property type="match status" value="2"/>
</dbReference>
<dbReference type="PANTHER" id="PTHR46796">
    <property type="entry name" value="HTH-TYPE TRANSCRIPTIONAL ACTIVATOR RHAS-RELATED"/>
    <property type="match status" value="1"/>
</dbReference>
<dbReference type="Proteomes" id="UP000183812">
    <property type="component" value="Unassembled WGS sequence"/>
</dbReference>
<dbReference type="InterPro" id="IPR009057">
    <property type="entry name" value="Homeodomain-like_sf"/>
</dbReference>
<dbReference type="Pfam" id="PF12833">
    <property type="entry name" value="HTH_18"/>
    <property type="match status" value="1"/>
</dbReference>
<dbReference type="AlphaFoldDB" id="A0A1G7SJS7"/>
<dbReference type="EMBL" id="FNAY01000042">
    <property type="protein sequence ID" value="SDG23317.1"/>
    <property type="molecule type" value="Genomic_DNA"/>
</dbReference>
<sequence>MGKASQQTAPGTGVLRAQIGRWRAELWPEAPYSVRYTPDAGVLGFAFDPQTGEHAFGADRRQVFVARAGGLAWVPAGCDVYSASDRGGAYLRIEGLCGPDRPMRELPDRGAEVAAQALRRTLLGGADPLQAEAQILTLAARLAAVNGAAPARPKGWMTPQRLRRIDALIEARLDEPLLVSELAAALDLSPGFFARAFREVTGRSPRAHILARRLNRALEMVRSTPRSLAEIAAACGFASHAHMSAQFRARLGIAPSDLRCAFPARVLPGGAASEARRLRPPALIP</sequence>
<dbReference type="GO" id="GO:0043565">
    <property type="term" value="F:sequence-specific DNA binding"/>
    <property type="evidence" value="ECO:0007669"/>
    <property type="project" value="InterPro"/>
</dbReference>
<dbReference type="OrthoDB" id="7285481at2"/>